<dbReference type="GeneID" id="18810604"/>
<gene>
    <name evidence="1" type="ORF">SERLADRAFT_375763</name>
</gene>
<dbReference type="RefSeq" id="XP_007312430.1">
    <property type="nucleotide sequence ID" value="XM_007312368.1"/>
</dbReference>
<dbReference type="KEGG" id="sla:SERLADRAFT_375763"/>
<dbReference type="AlphaFoldDB" id="F8NE18"/>
<feature type="non-terminal residue" evidence="1">
    <location>
        <position position="1"/>
    </location>
</feature>
<reference evidence="1" key="1">
    <citation type="submission" date="2011-04" db="EMBL/GenBank/DDBJ databases">
        <title>Evolution of plant cell wall degrading machinery underlies the functional diversity of forest fungi.</title>
        <authorList>
            <consortium name="US DOE Joint Genome Institute (JGI-PGF)"/>
            <person name="Eastwood D.C."/>
            <person name="Floudas D."/>
            <person name="Binder M."/>
            <person name="Majcherczyk A."/>
            <person name="Schneider P."/>
            <person name="Aerts A."/>
            <person name="Asiegbu F.O."/>
            <person name="Baker S.E."/>
            <person name="Barry K."/>
            <person name="Bendiksby M."/>
            <person name="Blumentritt M."/>
            <person name="Coutinho P.M."/>
            <person name="Cullen D."/>
            <person name="Cullen D."/>
            <person name="Gathman A."/>
            <person name="Goodell B."/>
            <person name="Henrissat B."/>
            <person name="Ihrmark K."/>
            <person name="Kauserud H."/>
            <person name="Kohler A."/>
            <person name="LaButti K."/>
            <person name="Lapidus A."/>
            <person name="Lavin J.L."/>
            <person name="Lee Y.-H."/>
            <person name="Lindquist E."/>
            <person name="Lilly W."/>
            <person name="Lucas S."/>
            <person name="Morin E."/>
            <person name="Murat C."/>
            <person name="Oguiza J.A."/>
            <person name="Park J."/>
            <person name="Pisabarro A.G."/>
            <person name="Riley R."/>
            <person name="Rosling A."/>
            <person name="Salamov A."/>
            <person name="Schmidt O."/>
            <person name="Schmutz J."/>
            <person name="Skrede I."/>
            <person name="Stenlid J."/>
            <person name="Wiebenga A."/>
            <person name="Xie X."/>
            <person name="Kues U."/>
            <person name="Hibbett D.S."/>
            <person name="Hoffmeister D."/>
            <person name="Hogberg N."/>
            <person name="Martin F."/>
            <person name="Grigoriev I.V."/>
            <person name="Watkinson S.C."/>
        </authorList>
    </citation>
    <scope>NUCLEOTIDE SEQUENCE</scope>
    <source>
        <strain evidence="1">S7.9</strain>
    </source>
</reference>
<dbReference type="Proteomes" id="UP000008064">
    <property type="component" value="Unassembled WGS sequence"/>
</dbReference>
<dbReference type="HOGENOM" id="CLU_2729338_0_0_1"/>
<name>F8NE18_SERL9</name>
<protein>
    <submittedName>
        <fullName evidence="1">Uncharacterized protein</fullName>
    </submittedName>
</protein>
<dbReference type="EMBL" id="GL945428">
    <property type="protein sequence ID" value="EGO30546.1"/>
    <property type="molecule type" value="Genomic_DNA"/>
</dbReference>
<accession>F8NE18</accession>
<evidence type="ECO:0000313" key="1">
    <source>
        <dbReference type="EMBL" id="EGO30546.1"/>
    </source>
</evidence>
<organism>
    <name type="scientific">Serpula lacrymans var. lacrymans (strain S7.9)</name>
    <name type="common">Dry rot fungus</name>
    <dbReference type="NCBI Taxonomy" id="578457"/>
    <lineage>
        <taxon>Eukaryota</taxon>
        <taxon>Fungi</taxon>
        <taxon>Dikarya</taxon>
        <taxon>Basidiomycota</taxon>
        <taxon>Agaricomycotina</taxon>
        <taxon>Agaricomycetes</taxon>
        <taxon>Agaricomycetidae</taxon>
        <taxon>Boletales</taxon>
        <taxon>Coniophorineae</taxon>
        <taxon>Serpulaceae</taxon>
        <taxon>Serpula</taxon>
    </lineage>
</organism>
<sequence length="72" mass="8038">KIENLLADNDSLLDICTSGTLATTFLNKSDQQQGAAKCEVIAENMWDGYQCELRIRGELHTLDFSIENSMDV</sequence>
<proteinExistence type="predicted"/>